<organism evidence="2 3">
    <name type="scientific">Apiospora rasikravindrae</name>
    <dbReference type="NCBI Taxonomy" id="990691"/>
    <lineage>
        <taxon>Eukaryota</taxon>
        <taxon>Fungi</taxon>
        <taxon>Dikarya</taxon>
        <taxon>Ascomycota</taxon>
        <taxon>Pezizomycotina</taxon>
        <taxon>Sordariomycetes</taxon>
        <taxon>Xylariomycetidae</taxon>
        <taxon>Amphisphaeriales</taxon>
        <taxon>Apiosporaceae</taxon>
        <taxon>Apiospora</taxon>
    </lineage>
</organism>
<gene>
    <name evidence="2" type="ORF">PG993_013948</name>
</gene>
<comment type="caution">
    <text evidence="2">The sequence shown here is derived from an EMBL/GenBank/DDBJ whole genome shotgun (WGS) entry which is preliminary data.</text>
</comment>
<name>A0ABR1RRX3_9PEZI</name>
<evidence type="ECO:0000313" key="2">
    <source>
        <dbReference type="EMBL" id="KAK8017622.1"/>
    </source>
</evidence>
<dbReference type="PROSITE" id="PS51257">
    <property type="entry name" value="PROKAR_LIPOPROTEIN"/>
    <property type="match status" value="1"/>
</dbReference>
<keyword evidence="1" id="KW-0732">Signal</keyword>
<accession>A0ABR1RRX3</accession>
<protein>
    <submittedName>
        <fullName evidence="2">Uncharacterized protein</fullName>
    </submittedName>
</protein>
<proteinExistence type="predicted"/>
<reference evidence="2 3" key="1">
    <citation type="submission" date="2023-01" db="EMBL/GenBank/DDBJ databases">
        <title>Analysis of 21 Apiospora genomes using comparative genomics revels a genus with tremendous synthesis potential of carbohydrate active enzymes and secondary metabolites.</title>
        <authorList>
            <person name="Sorensen T."/>
        </authorList>
    </citation>
    <scope>NUCLEOTIDE SEQUENCE [LARGE SCALE GENOMIC DNA]</scope>
    <source>
        <strain evidence="2 3">CBS 33761</strain>
    </source>
</reference>
<dbReference type="Proteomes" id="UP001444661">
    <property type="component" value="Unassembled WGS sequence"/>
</dbReference>
<feature type="chain" id="PRO_5045673951" evidence="1">
    <location>
        <begin position="20"/>
        <end position="197"/>
    </location>
</feature>
<sequence>MLRLWIIFLAVLQACLVMGSSIGGGGPAVTTSIIPNPSASAIAPSTSPNKGGIVAVGLDDTALRKLYASRPESERSSIKVIPIADDSTGYVECYPLWGPSANDCRSLNTYIANRSTVIDSYEVDGGYCWDAQHGSCRTFLCAESDDSWLVTPGILAQVISGIMDKCIPDGTSLTQSGHWRWNTSDGATGGNVYVTLF</sequence>
<dbReference type="EMBL" id="JAQQWK010000013">
    <property type="protein sequence ID" value="KAK8017622.1"/>
    <property type="molecule type" value="Genomic_DNA"/>
</dbReference>
<keyword evidence="3" id="KW-1185">Reference proteome</keyword>
<feature type="signal peptide" evidence="1">
    <location>
        <begin position="1"/>
        <end position="19"/>
    </location>
</feature>
<evidence type="ECO:0000313" key="3">
    <source>
        <dbReference type="Proteomes" id="UP001444661"/>
    </source>
</evidence>
<evidence type="ECO:0000256" key="1">
    <source>
        <dbReference type="SAM" id="SignalP"/>
    </source>
</evidence>